<dbReference type="EnsemblPlants" id="Bra016982.1">
    <property type="protein sequence ID" value="Bra016982.1-P"/>
    <property type="gene ID" value="Bra016982"/>
</dbReference>
<proteinExistence type="predicted"/>
<name>M4DKF3_BRACM</name>
<dbReference type="Gramene" id="Bra016982.1">
    <property type="protein sequence ID" value="Bra016982.1-P"/>
    <property type="gene ID" value="Bra016982"/>
</dbReference>
<accession>M4DKF3</accession>
<protein>
    <submittedName>
        <fullName evidence="1">Uncharacterized protein</fullName>
    </submittedName>
</protein>
<sequence>MDKDKKVEGYRQNLAYYKDVKNISWKVTSLKGFMIDTNELLNVEGDVPQRHLQQAVLKLKM</sequence>
<dbReference type="HOGENOM" id="CLU_2925849_0_0_1"/>
<organism evidence="1 2">
    <name type="scientific">Brassica campestris</name>
    <name type="common">Field mustard</name>
    <dbReference type="NCBI Taxonomy" id="3711"/>
    <lineage>
        <taxon>Eukaryota</taxon>
        <taxon>Viridiplantae</taxon>
        <taxon>Streptophyta</taxon>
        <taxon>Embryophyta</taxon>
        <taxon>Tracheophyta</taxon>
        <taxon>Spermatophyta</taxon>
        <taxon>Magnoliopsida</taxon>
        <taxon>eudicotyledons</taxon>
        <taxon>Gunneridae</taxon>
        <taxon>Pentapetalae</taxon>
        <taxon>rosids</taxon>
        <taxon>malvids</taxon>
        <taxon>Brassicales</taxon>
        <taxon>Brassicaceae</taxon>
        <taxon>Brassiceae</taxon>
        <taxon>Brassica</taxon>
    </lineage>
</organism>
<dbReference type="InParanoid" id="M4DKF3"/>
<reference evidence="1 2" key="1">
    <citation type="journal article" date="2011" name="Nat. Genet.">
        <title>The genome of the mesopolyploid crop species Brassica rapa.</title>
        <authorList>
            <consortium name="Brassica rapa Genome Sequencing Project Consortium"/>
            <person name="Wang X."/>
            <person name="Wang H."/>
            <person name="Wang J."/>
            <person name="Sun R."/>
            <person name="Wu J."/>
            <person name="Liu S."/>
            <person name="Bai Y."/>
            <person name="Mun J.H."/>
            <person name="Bancroft I."/>
            <person name="Cheng F."/>
            <person name="Huang S."/>
            <person name="Li X."/>
            <person name="Hua W."/>
            <person name="Wang J."/>
            <person name="Wang X."/>
            <person name="Freeling M."/>
            <person name="Pires J.C."/>
            <person name="Paterson A.H."/>
            <person name="Chalhoub B."/>
            <person name="Wang B."/>
            <person name="Hayward A."/>
            <person name="Sharpe A.G."/>
            <person name="Park B.S."/>
            <person name="Weisshaar B."/>
            <person name="Liu B."/>
            <person name="Li B."/>
            <person name="Liu B."/>
            <person name="Tong C."/>
            <person name="Song C."/>
            <person name="Duran C."/>
            <person name="Peng C."/>
            <person name="Geng C."/>
            <person name="Koh C."/>
            <person name="Lin C."/>
            <person name="Edwards D."/>
            <person name="Mu D."/>
            <person name="Shen D."/>
            <person name="Soumpourou E."/>
            <person name="Li F."/>
            <person name="Fraser F."/>
            <person name="Conant G."/>
            <person name="Lassalle G."/>
            <person name="King G.J."/>
            <person name="Bonnema G."/>
            <person name="Tang H."/>
            <person name="Wang H."/>
            <person name="Belcram H."/>
            <person name="Zhou H."/>
            <person name="Hirakawa H."/>
            <person name="Abe H."/>
            <person name="Guo H."/>
            <person name="Wang H."/>
            <person name="Jin H."/>
            <person name="Parkin I.A."/>
            <person name="Batley J."/>
            <person name="Kim J.S."/>
            <person name="Just J."/>
            <person name="Li J."/>
            <person name="Xu J."/>
            <person name="Deng J."/>
            <person name="Kim J.A."/>
            <person name="Li J."/>
            <person name="Yu J."/>
            <person name="Meng J."/>
            <person name="Wang J."/>
            <person name="Min J."/>
            <person name="Poulain J."/>
            <person name="Wang J."/>
            <person name="Hatakeyama K."/>
            <person name="Wu K."/>
            <person name="Wang L."/>
            <person name="Fang L."/>
            <person name="Trick M."/>
            <person name="Links M.G."/>
            <person name="Zhao M."/>
            <person name="Jin M."/>
            <person name="Ramchiary N."/>
            <person name="Drou N."/>
            <person name="Berkman P.J."/>
            <person name="Cai Q."/>
            <person name="Huang Q."/>
            <person name="Li R."/>
            <person name="Tabata S."/>
            <person name="Cheng S."/>
            <person name="Zhang S."/>
            <person name="Zhang S."/>
            <person name="Huang S."/>
            <person name="Sato S."/>
            <person name="Sun S."/>
            <person name="Kwon S.J."/>
            <person name="Choi S.R."/>
            <person name="Lee T.H."/>
            <person name="Fan W."/>
            <person name="Zhao X."/>
            <person name="Tan X."/>
            <person name="Xu X."/>
            <person name="Wang Y."/>
            <person name="Qiu Y."/>
            <person name="Yin Y."/>
            <person name="Li Y."/>
            <person name="Du Y."/>
            <person name="Liao Y."/>
            <person name="Lim Y."/>
            <person name="Narusaka Y."/>
            <person name="Wang Y."/>
            <person name="Wang Z."/>
            <person name="Li Z."/>
            <person name="Wang Z."/>
            <person name="Xiong Z."/>
            <person name="Zhang Z."/>
        </authorList>
    </citation>
    <scope>NUCLEOTIDE SEQUENCE [LARGE SCALE GENOMIC DNA]</scope>
    <source>
        <strain evidence="1 2">cv. Chiifu-401-42</strain>
    </source>
</reference>
<dbReference type="AlphaFoldDB" id="M4DKF3"/>
<keyword evidence="2" id="KW-1185">Reference proteome</keyword>
<evidence type="ECO:0000313" key="2">
    <source>
        <dbReference type="Proteomes" id="UP000011750"/>
    </source>
</evidence>
<reference evidence="1 2" key="2">
    <citation type="journal article" date="2018" name="Hortic Res">
        <title>Improved Brassica rapa reference genome by single-molecule sequencing and chromosome conformation capture technologies.</title>
        <authorList>
            <person name="Zhang L."/>
            <person name="Cai X."/>
            <person name="Wu J."/>
            <person name="Liu M."/>
            <person name="Grob S."/>
            <person name="Cheng F."/>
            <person name="Liang J."/>
            <person name="Cai C."/>
            <person name="Liu Z."/>
            <person name="Liu B."/>
            <person name="Wang F."/>
            <person name="Li S."/>
            <person name="Liu F."/>
            <person name="Li X."/>
            <person name="Cheng L."/>
            <person name="Yang W."/>
            <person name="Li M.H."/>
            <person name="Grossniklaus U."/>
            <person name="Zheng H."/>
            <person name="Wang X."/>
        </authorList>
    </citation>
    <scope>NUCLEOTIDE SEQUENCE [LARGE SCALE GENOMIC DNA]</scope>
    <source>
        <strain evidence="1 2">cv. Chiifu-401-42</strain>
    </source>
</reference>
<reference evidence="1" key="3">
    <citation type="submission" date="2023-03" db="UniProtKB">
        <authorList>
            <consortium name="EnsemblPlants"/>
        </authorList>
    </citation>
    <scope>IDENTIFICATION</scope>
    <source>
        <strain evidence="1">cv. Chiifu-401-42</strain>
    </source>
</reference>
<evidence type="ECO:0000313" key="1">
    <source>
        <dbReference type="EnsemblPlants" id="Bra016982.1-P"/>
    </source>
</evidence>
<dbReference type="Proteomes" id="UP000011750">
    <property type="component" value="Chromosome A04"/>
</dbReference>